<keyword evidence="7 9" id="KW-0472">Membrane</keyword>
<evidence type="ECO:0000259" key="12">
    <source>
        <dbReference type="PROSITE" id="PS51846"/>
    </source>
</evidence>
<evidence type="ECO:0000256" key="6">
    <source>
        <dbReference type="ARBA" id="ARBA00023122"/>
    </source>
</evidence>
<dbReference type="PROSITE" id="PS51371">
    <property type="entry name" value="CBS"/>
    <property type="match status" value="2"/>
</dbReference>
<dbReference type="SMART" id="SM01091">
    <property type="entry name" value="CorC_HlyC"/>
    <property type="match status" value="1"/>
</dbReference>
<dbReference type="InterPro" id="IPR002550">
    <property type="entry name" value="CNNM"/>
</dbReference>
<keyword evidence="2" id="KW-1003">Cell membrane</keyword>
<evidence type="ECO:0000256" key="4">
    <source>
        <dbReference type="ARBA" id="ARBA00022737"/>
    </source>
</evidence>
<dbReference type="InterPro" id="IPR051676">
    <property type="entry name" value="UPF0053_domain"/>
</dbReference>
<dbReference type="Pfam" id="PF01595">
    <property type="entry name" value="CNNM"/>
    <property type="match status" value="1"/>
</dbReference>
<dbReference type="Gene3D" id="3.10.580.10">
    <property type="entry name" value="CBS-domain"/>
    <property type="match status" value="1"/>
</dbReference>
<dbReference type="RefSeq" id="WP_331689966.1">
    <property type="nucleotide sequence ID" value="NZ_JAZHBN010000006.1"/>
</dbReference>
<evidence type="ECO:0000256" key="5">
    <source>
        <dbReference type="ARBA" id="ARBA00022989"/>
    </source>
</evidence>
<feature type="transmembrane region" description="Helical" evidence="10">
    <location>
        <begin position="61"/>
        <end position="84"/>
    </location>
</feature>
<keyword evidence="3 9" id="KW-0812">Transmembrane</keyword>
<dbReference type="PANTHER" id="PTHR43099:SF2">
    <property type="entry name" value="UPF0053 PROTEIN YRKA"/>
    <property type="match status" value="1"/>
</dbReference>
<proteinExistence type="predicted"/>
<feature type="domain" description="CBS" evidence="11">
    <location>
        <begin position="216"/>
        <end position="276"/>
    </location>
</feature>
<dbReference type="InterPro" id="IPR016169">
    <property type="entry name" value="FAD-bd_PCMH_sub2"/>
</dbReference>
<protein>
    <submittedName>
        <fullName evidence="13">Hemolysin family protein</fullName>
    </submittedName>
</protein>
<sequence>MVELFIVAALILCNGFFAMSEMALMTSRKLRLRQMSETSAGAKVALELSENPDNLLSTVQVGITAIGVLTGLFGGDALGAWLSSWLGSTFPDAVRYAHPIGITTAVVVITAANVIFGELIPKRLALTNPESIASAVARPLQILSNAAKPVVGILGTINRLFLRLFGIRDDRVQAISEEEIRLLVTESHEQGVIDADERKMMNRVLSLGDRTTDSVMTPRNRIVWLDREAAYEENLQIMRERPYSRYPVLRDGSDNDIAGILETKMLPSSTESAGTERLFSTLREPLYVAESTNIVRLLEIFREEHQSVAIVVDEYGDVAGLVTINDILGAIVGRIEDVTESESQPHVVQRQDGSYLLDGKLGIEEFKELLRTSSLPQEDDHDFVTAAGFLIANLGRIPHVGELFSWGRWQLEVVDLDGPRVDKLLLTHKAPPEDEAA</sequence>
<dbReference type="Gene3D" id="3.30.465.10">
    <property type="match status" value="1"/>
</dbReference>
<dbReference type="SUPFAM" id="SSF56176">
    <property type="entry name" value="FAD-binding/transporter-associated domain-like"/>
    <property type="match status" value="1"/>
</dbReference>
<evidence type="ECO:0000256" key="1">
    <source>
        <dbReference type="ARBA" id="ARBA00004651"/>
    </source>
</evidence>
<evidence type="ECO:0000256" key="9">
    <source>
        <dbReference type="PROSITE-ProRule" id="PRU01193"/>
    </source>
</evidence>
<gene>
    <name evidence="13" type="ORF">V3390_08945</name>
</gene>
<comment type="caution">
    <text evidence="13">The sequence shown here is derived from an EMBL/GenBank/DDBJ whole genome shotgun (WGS) entry which is preliminary data.</text>
</comment>
<dbReference type="InterPro" id="IPR000644">
    <property type="entry name" value="CBS_dom"/>
</dbReference>
<organism evidence="13 14">
    <name type="scientific">Aquilutibacter rugosus</name>
    <dbReference type="NCBI Taxonomy" id="3115820"/>
    <lineage>
        <taxon>Bacteria</taxon>
        <taxon>Pseudomonadati</taxon>
        <taxon>Pseudomonadota</taxon>
        <taxon>Gammaproteobacteria</taxon>
        <taxon>Lysobacterales</taxon>
        <taxon>Lysobacteraceae</taxon>
        <taxon>Aquilutibacter</taxon>
    </lineage>
</organism>
<dbReference type="Proteomes" id="UP001356170">
    <property type="component" value="Unassembled WGS sequence"/>
</dbReference>
<evidence type="ECO:0000313" key="14">
    <source>
        <dbReference type="Proteomes" id="UP001356170"/>
    </source>
</evidence>
<dbReference type="PROSITE" id="PS51846">
    <property type="entry name" value="CNNM"/>
    <property type="match status" value="1"/>
</dbReference>
<dbReference type="CDD" id="cd04590">
    <property type="entry name" value="CBS_pair_CorC_HlyC_assoc"/>
    <property type="match status" value="1"/>
</dbReference>
<dbReference type="InterPro" id="IPR046342">
    <property type="entry name" value="CBS_dom_sf"/>
</dbReference>
<accession>A0ABU7V293</accession>
<dbReference type="Pfam" id="PF03471">
    <property type="entry name" value="CorC_HlyC"/>
    <property type="match status" value="1"/>
</dbReference>
<keyword evidence="6 8" id="KW-0129">CBS domain</keyword>
<reference evidence="13 14" key="1">
    <citation type="submission" date="2024-01" db="EMBL/GenBank/DDBJ databases">
        <title>Novel species of the genus Luteimonas isolated from rivers.</title>
        <authorList>
            <person name="Lu H."/>
        </authorList>
    </citation>
    <scope>NUCLEOTIDE SEQUENCE [LARGE SCALE GENOMIC DNA]</scope>
    <source>
        <strain evidence="13 14">FXH3W</strain>
    </source>
</reference>
<keyword evidence="5 9" id="KW-1133">Transmembrane helix</keyword>
<dbReference type="InterPro" id="IPR005170">
    <property type="entry name" value="Transptr-assoc_dom"/>
</dbReference>
<dbReference type="InterPro" id="IPR036318">
    <property type="entry name" value="FAD-bd_PCMH-like_sf"/>
</dbReference>
<evidence type="ECO:0000313" key="13">
    <source>
        <dbReference type="EMBL" id="MEF2156348.1"/>
    </source>
</evidence>
<evidence type="ECO:0000256" key="2">
    <source>
        <dbReference type="ARBA" id="ARBA00022475"/>
    </source>
</evidence>
<feature type="transmembrane region" description="Helical" evidence="10">
    <location>
        <begin position="96"/>
        <end position="116"/>
    </location>
</feature>
<evidence type="ECO:0000256" key="7">
    <source>
        <dbReference type="ARBA" id="ARBA00023136"/>
    </source>
</evidence>
<evidence type="ECO:0000256" key="8">
    <source>
        <dbReference type="PROSITE-ProRule" id="PRU00703"/>
    </source>
</evidence>
<dbReference type="InterPro" id="IPR044751">
    <property type="entry name" value="Ion_transp-like_CBS"/>
</dbReference>
<keyword evidence="4" id="KW-0677">Repeat</keyword>
<feature type="domain" description="CNNM transmembrane" evidence="12">
    <location>
        <begin position="1"/>
        <end position="197"/>
    </location>
</feature>
<dbReference type="PANTHER" id="PTHR43099">
    <property type="entry name" value="UPF0053 PROTEIN YRKA"/>
    <property type="match status" value="1"/>
</dbReference>
<name>A0ABU7V293_9GAMM</name>
<dbReference type="SMART" id="SM00116">
    <property type="entry name" value="CBS"/>
    <property type="match status" value="1"/>
</dbReference>
<evidence type="ECO:0000256" key="3">
    <source>
        <dbReference type="ARBA" id="ARBA00022692"/>
    </source>
</evidence>
<feature type="transmembrane region" description="Helical" evidence="10">
    <location>
        <begin position="6"/>
        <end position="25"/>
    </location>
</feature>
<comment type="subcellular location">
    <subcellularLocation>
        <location evidence="1">Cell membrane</location>
        <topology evidence="1">Multi-pass membrane protein</topology>
    </subcellularLocation>
</comment>
<dbReference type="EMBL" id="JAZHBO010000002">
    <property type="protein sequence ID" value="MEF2156348.1"/>
    <property type="molecule type" value="Genomic_DNA"/>
</dbReference>
<dbReference type="SUPFAM" id="SSF54631">
    <property type="entry name" value="CBS-domain pair"/>
    <property type="match status" value="1"/>
</dbReference>
<feature type="domain" description="CBS" evidence="11">
    <location>
        <begin position="279"/>
        <end position="338"/>
    </location>
</feature>
<evidence type="ECO:0000259" key="11">
    <source>
        <dbReference type="PROSITE" id="PS51371"/>
    </source>
</evidence>
<keyword evidence="14" id="KW-1185">Reference proteome</keyword>
<dbReference type="Pfam" id="PF00571">
    <property type="entry name" value="CBS"/>
    <property type="match status" value="2"/>
</dbReference>
<evidence type="ECO:0000256" key="10">
    <source>
        <dbReference type="SAM" id="Phobius"/>
    </source>
</evidence>